<evidence type="ECO:0000313" key="2">
    <source>
        <dbReference type="Proteomes" id="UP000566663"/>
    </source>
</evidence>
<dbReference type="Pfam" id="PF05635">
    <property type="entry name" value="23S_rRNA_IVP"/>
    <property type="match status" value="1"/>
</dbReference>
<dbReference type="NCBIfam" id="TIGR02436">
    <property type="entry name" value="four helix bundle protein"/>
    <property type="match status" value="1"/>
</dbReference>
<gene>
    <name evidence="1" type="ORF">HNQ67_001784</name>
</gene>
<accession>A0A7W8HYJ1</accession>
<reference evidence="1 2" key="1">
    <citation type="submission" date="2020-08" db="EMBL/GenBank/DDBJ databases">
        <title>Genomic Encyclopedia of Type Strains, Phase IV (KMG-IV): sequencing the most valuable type-strain genomes for metagenomic binning, comparative biology and taxonomic classification.</title>
        <authorList>
            <person name="Goeker M."/>
        </authorList>
    </citation>
    <scope>NUCLEOTIDE SEQUENCE [LARGE SCALE GENOMIC DNA]</scope>
    <source>
        <strain evidence="1 2">DSM 25335</strain>
    </source>
</reference>
<evidence type="ECO:0000313" key="1">
    <source>
        <dbReference type="EMBL" id="MBB5292264.1"/>
    </source>
</evidence>
<dbReference type="AlphaFoldDB" id="A0A7W8HYJ1"/>
<sequence length="123" mass="13473">MGDRIRGYRDLLIWQRAMAIAEQTYLLSRAFPRDEQFGLTSQARRAAVSVAANIAEGYGRGTRPSYASFVRIAQGSLKELETHLILAERVGAAKAGSTDPILADADELGRMLRALLTKLSPKP</sequence>
<protein>
    <submittedName>
        <fullName evidence="1">Four helix bundle protein</fullName>
    </submittedName>
</protein>
<keyword evidence="2" id="KW-1185">Reference proteome</keyword>
<dbReference type="PANTHER" id="PTHR38471:SF2">
    <property type="entry name" value="FOUR HELIX BUNDLE PROTEIN"/>
    <property type="match status" value="1"/>
</dbReference>
<dbReference type="Gene3D" id="1.20.1440.60">
    <property type="entry name" value="23S rRNA-intervening sequence"/>
    <property type="match status" value="1"/>
</dbReference>
<dbReference type="InterPro" id="IPR036583">
    <property type="entry name" value="23S_rRNA_IVS_sf"/>
</dbReference>
<dbReference type="NCBIfam" id="NF008911">
    <property type="entry name" value="PRK12275.1-2"/>
    <property type="match status" value="1"/>
</dbReference>
<name>A0A7W8HYJ1_9CAUL</name>
<dbReference type="Proteomes" id="UP000566663">
    <property type="component" value="Unassembled WGS sequence"/>
</dbReference>
<organism evidence="1 2">
    <name type="scientific">Brevundimonas basaltis</name>
    <dbReference type="NCBI Taxonomy" id="472166"/>
    <lineage>
        <taxon>Bacteria</taxon>
        <taxon>Pseudomonadati</taxon>
        <taxon>Pseudomonadota</taxon>
        <taxon>Alphaproteobacteria</taxon>
        <taxon>Caulobacterales</taxon>
        <taxon>Caulobacteraceae</taxon>
        <taxon>Brevundimonas</taxon>
    </lineage>
</organism>
<dbReference type="RefSeq" id="WP_183254510.1">
    <property type="nucleotide sequence ID" value="NZ_BAAAFF010000002.1"/>
</dbReference>
<comment type="caution">
    <text evidence="1">The sequence shown here is derived from an EMBL/GenBank/DDBJ whole genome shotgun (WGS) entry which is preliminary data.</text>
</comment>
<dbReference type="CDD" id="cd16377">
    <property type="entry name" value="23S_rRNA_IVP_like"/>
    <property type="match status" value="1"/>
</dbReference>
<dbReference type="InterPro" id="IPR012657">
    <property type="entry name" value="23S_rRNA-intervening_sequence"/>
</dbReference>
<dbReference type="SUPFAM" id="SSF158446">
    <property type="entry name" value="IVS-encoded protein-like"/>
    <property type="match status" value="1"/>
</dbReference>
<proteinExistence type="predicted"/>
<dbReference type="PANTHER" id="PTHR38471">
    <property type="entry name" value="FOUR HELIX BUNDLE PROTEIN"/>
    <property type="match status" value="1"/>
</dbReference>
<dbReference type="EMBL" id="JACHFZ010000003">
    <property type="protein sequence ID" value="MBB5292264.1"/>
    <property type="molecule type" value="Genomic_DNA"/>
</dbReference>